<dbReference type="PANTHER" id="PTHR13402:SF6">
    <property type="entry name" value="SECRETORY 16, ISOFORM I"/>
    <property type="match status" value="1"/>
</dbReference>
<feature type="domain" description="Sec16 Sec23-binding" evidence="7">
    <location>
        <begin position="2"/>
        <end position="45"/>
    </location>
</feature>
<protein>
    <submittedName>
        <fullName evidence="8">Protein transport protein SEC16B</fullName>
    </submittedName>
</protein>
<reference evidence="8" key="2">
    <citation type="journal article" date="2024" name="Plant">
        <title>Genomic evolution and insights into agronomic trait innovations of Sesamum species.</title>
        <authorList>
            <person name="Miao H."/>
            <person name="Wang L."/>
            <person name="Qu L."/>
            <person name="Liu H."/>
            <person name="Sun Y."/>
            <person name="Le M."/>
            <person name="Wang Q."/>
            <person name="Wei S."/>
            <person name="Zheng Y."/>
            <person name="Lin W."/>
            <person name="Duan Y."/>
            <person name="Cao H."/>
            <person name="Xiong S."/>
            <person name="Wang X."/>
            <person name="Wei L."/>
            <person name="Li C."/>
            <person name="Ma Q."/>
            <person name="Ju M."/>
            <person name="Zhao R."/>
            <person name="Li G."/>
            <person name="Mu C."/>
            <person name="Tian Q."/>
            <person name="Mei H."/>
            <person name="Zhang T."/>
            <person name="Gao T."/>
            <person name="Zhang H."/>
        </authorList>
    </citation>
    <scope>NUCLEOTIDE SEQUENCE</scope>
    <source>
        <strain evidence="8">KEN8</strain>
    </source>
</reference>
<proteinExistence type="inferred from homology"/>
<feature type="compositionally biased region" description="Polar residues" evidence="6">
    <location>
        <begin position="392"/>
        <end position="417"/>
    </location>
</feature>
<dbReference type="GO" id="GO:0070971">
    <property type="term" value="C:endoplasmic reticulum exit site"/>
    <property type="evidence" value="ECO:0007669"/>
    <property type="project" value="TreeGrafter"/>
</dbReference>
<gene>
    <name evidence="8" type="ORF">Scaly_0982500</name>
</gene>
<sequence length="465" mass="50492">MRTEIYEYSKTLGNSQFVLLSFQPYKLIYAHMLAEVGRISDALKYSPTYTLVTFCQLMDFVFSPLSFNVGGFSTNLAPKKFCGKLLNLFDTTAHRVVGSIPPATSVASGSAQANENYQSLGPRVSTSQSTLAMSSLVPSQFSEAVSDRTTNSNRMVMHTRSVSEPNFGRSPMQSHTDPLKEVSSTNVEDKASAAGGTFGFGSFGFGSQLLQKTVGLVLRPRQGRQAKLGESNKFYYDEKLKRWVEEDYHLKSALQSDVSHTNRSPELKSPKIVDNSSGIPPLPPTSNQYSTRGRIGVRSRYVDTFSKGDGSAANMFQSPSVPSIKPATEANPKFFVPTPVAVVDHPVDAYANDMHDTSTHENHTTSTLSDSLACQSSTTMQRFSSIADISDQGMSNNGSSSAHSRRTASWSGSFNNSFSDPNSADIKSLGEVLGMHPSPFMPSDPSIARSSMSGGGDDLHELELR</sequence>
<evidence type="ECO:0000256" key="3">
    <source>
        <dbReference type="ARBA" id="ARBA00022448"/>
    </source>
</evidence>
<feature type="region of interest" description="Disordered" evidence="6">
    <location>
        <begin position="256"/>
        <end position="291"/>
    </location>
</feature>
<dbReference type="PANTHER" id="PTHR13402">
    <property type="entry name" value="RGPR-RELATED"/>
    <property type="match status" value="1"/>
</dbReference>
<evidence type="ECO:0000256" key="5">
    <source>
        <dbReference type="ARBA" id="ARBA00022892"/>
    </source>
</evidence>
<organism evidence="8">
    <name type="scientific">Sesamum calycinum</name>
    <dbReference type="NCBI Taxonomy" id="2727403"/>
    <lineage>
        <taxon>Eukaryota</taxon>
        <taxon>Viridiplantae</taxon>
        <taxon>Streptophyta</taxon>
        <taxon>Embryophyta</taxon>
        <taxon>Tracheophyta</taxon>
        <taxon>Spermatophyta</taxon>
        <taxon>Magnoliopsida</taxon>
        <taxon>eudicotyledons</taxon>
        <taxon>Gunneridae</taxon>
        <taxon>Pentapetalae</taxon>
        <taxon>asterids</taxon>
        <taxon>lamiids</taxon>
        <taxon>Lamiales</taxon>
        <taxon>Pedaliaceae</taxon>
        <taxon>Sesamum</taxon>
    </lineage>
</organism>
<feature type="compositionally biased region" description="Polar residues" evidence="6">
    <location>
        <begin position="364"/>
        <end position="373"/>
    </location>
</feature>
<feature type="region of interest" description="Disordered" evidence="6">
    <location>
        <begin position="352"/>
        <end position="373"/>
    </location>
</feature>
<dbReference type="AlphaFoldDB" id="A0AAW2QZF4"/>
<evidence type="ECO:0000256" key="1">
    <source>
        <dbReference type="ARBA" id="ARBA00004240"/>
    </source>
</evidence>
<dbReference type="GO" id="GO:0012507">
    <property type="term" value="C:ER to Golgi transport vesicle membrane"/>
    <property type="evidence" value="ECO:0007669"/>
    <property type="project" value="TreeGrafter"/>
</dbReference>
<comment type="subcellular location">
    <subcellularLocation>
        <location evidence="1">Endoplasmic reticulum</location>
    </subcellularLocation>
</comment>
<evidence type="ECO:0000259" key="7">
    <source>
        <dbReference type="Pfam" id="PF12931"/>
    </source>
</evidence>
<evidence type="ECO:0000256" key="6">
    <source>
        <dbReference type="SAM" id="MobiDB-lite"/>
    </source>
</evidence>
<dbReference type="GO" id="GO:0016192">
    <property type="term" value="P:vesicle-mediated transport"/>
    <property type="evidence" value="ECO:0007669"/>
    <property type="project" value="UniProtKB-KW"/>
</dbReference>
<keyword evidence="3" id="KW-0813">Transport</keyword>
<evidence type="ECO:0000256" key="2">
    <source>
        <dbReference type="ARBA" id="ARBA00005927"/>
    </source>
</evidence>
<keyword evidence="5" id="KW-0931">ER-Golgi transport</keyword>
<feature type="region of interest" description="Disordered" evidence="6">
    <location>
        <begin position="388"/>
        <end position="417"/>
    </location>
</feature>
<keyword evidence="4" id="KW-0256">Endoplasmic reticulum</keyword>
<name>A0AAW2QZF4_9LAMI</name>
<comment type="similarity">
    <text evidence="2">Belongs to the SEC16 family.</text>
</comment>
<dbReference type="GO" id="GO:0007030">
    <property type="term" value="P:Golgi organization"/>
    <property type="evidence" value="ECO:0007669"/>
    <property type="project" value="TreeGrafter"/>
</dbReference>
<feature type="region of interest" description="Disordered" evidence="6">
    <location>
        <begin position="434"/>
        <end position="465"/>
    </location>
</feature>
<dbReference type="InterPro" id="IPR024298">
    <property type="entry name" value="Sec16_Sec23-bd"/>
</dbReference>
<dbReference type="Pfam" id="PF12931">
    <property type="entry name" value="TPR_Sec16"/>
    <property type="match status" value="1"/>
</dbReference>
<comment type="caution">
    <text evidence="8">The sequence shown here is derived from an EMBL/GenBank/DDBJ whole genome shotgun (WGS) entry which is preliminary data.</text>
</comment>
<dbReference type="GO" id="GO:0070973">
    <property type="term" value="P:protein localization to endoplasmic reticulum exit site"/>
    <property type="evidence" value="ECO:0007669"/>
    <property type="project" value="TreeGrafter"/>
</dbReference>
<accession>A0AAW2QZF4</accession>
<reference evidence="8" key="1">
    <citation type="submission" date="2020-06" db="EMBL/GenBank/DDBJ databases">
        <authorList>
            <person name="Li T."/>
            <person name="Hu X."/>
            <person name="Zhang T."/>
            <person name="Song X."/>
            <person name="Zhang H."/>
            <person name="Dai N."/>
            <person name="Sheng W."/>
            <person name="Hou X."/>
            <person name="Wei L."/>
        </authorList>
    </citation>
    <scope>NUCLEOTIDE SEQUENCE</scope>
    <source>
        <strain evidence="8">KEN8</strain>
        <tissue evidence="8">Leaf</tissue>
    </source>
</reference>
<evidence type="ECO:0000313" key="8">
    <source>
        <dbReference type="EMBL" id="KAL0373009.1"/>
    </source>
</evidence>
<evidence type="ECO:0000256" key="4">
    <source>
        <dbReference type="ARBA" id="ARBA00022824"/>
    </source>
</evidence>
<dbReference type="EMBL" id="JACGWM010000005">
    <property type="protein sequence ID" value="KAL0373009.1"/>
    <property type="molecule type" value="Genomic_DNA"/>
</dbReference>
<feature type="compositionally biased region" description="Basic and acidic residues" evidence="6">
    <location>
        <begin position="353"/>
        <end position="363"/>
    </location>
</feature>